<keyword evidence="5" id="KW-1185">Reference proteome</keyword>
<dbReference type="PROSITE" id="PS50966">
    <property type="entry name" value="ZF_SWIM"/>
    <property type="match status" value="1"/>
</dbReference>
<dbReference type="PANTHER" id="PTHR34305">
    <property type="entry name" value="EXPRESSED PROTEIN"/>
    <property type="match status" value="1"/>
</dbReference>
<feature type="non-terminal residue" evidence="4">
    <location>
        <position position="1"/>
    </location>
</feature>
<feature type="compositionally biased region" description="Basic and acidic residues" evidence="2">
    <location>
        <begin position="218"/>
        <end position="244"/>
    </location>
</feature>
<dbReference type="Proteomes" id="UP000054558">
    <property type="component" value="Unassembled WGS sequence"/>
</dbReference>
<protein>
    <recommendedName>
        <fullName evidence="3">SWIM-type domain-containing protein</fullName>
    </recommendedName>
</protein>
<dbReference type="EMBL" id="DF238700">
    <property type="protein sequence ID" value="GAQ93643.1"/>
    <property type="molecule type" value="Genomic_DNA"/>
</dbReference>
<organism evidence="4 5">
    <name type="scientific">Klebsormidium nitens</name>
    <name type="common">Green alga</name>
    <name type="synonym">Ulothrix nitens</name>
    <dbReference type="NCBI Taxonomy" id="105231"/>
    <lineage>
        <taxon>Eukaryota</taxon>
        <taxon>Viridiplantae</taxon>
        <taxon>Streptophyta</taxon>
        <taxon>Klebsormidiophyceae</taxon>
        <taxon>Klebsormidiales</taxon>
        <taxon>Klebsormidiaceae</taxon>
        <taxon>Klebsormidium</taxon>
    </lineage>
</organism>
<dbReference type="AlphaFoldDB" id="A0A1Y1ISG8"/>
<evidence type="ECO:0000313" key="5">
    <source>
        <dbReference type="Proteomes" id="UP000054558"/>
    </source>
</evidence>
<feature type="region of interest" description="Disordered" evidence="2">
    <location>
        <begin position="198"/>
        <end position="244"/>
    </location>
</feature>
<reference evidence="4 5" key="1">
    <citation type="journal article" date="2014" name="Nat. Commun.">
        <title>Klebsormidium flaccidum genome reveals primary factors for plant terrestrial adaptation.</title>
        <authorList>
            <person name="Hori K."/>
            <person name="Maruyama F."/>
            <person name="Fujisawa T."/>
            <person name="Togashi T."/>
            <person name="Yamamoto N."/>
            <person name="Seo M."/>
            <person name="Sato S."/>
            <person name="Yamada T."/>
            <person name="Mori H."/>
            <person name="Tajima N."/>
            <person name="Moriyama T."/>
            <person name="Ikeuchi M."/>
            <person name="Watanabe M."/>
            <person name="Wada H."/>
            <person name="Kobayashi K."/>
            <person name="Saito M."/>
            <person name="Masuda T."/>
            <person name="Sasaki-Sekimoto Y."/>
            <person name="Mashiguchi K."/>
            <person name="Awai K."/>
            <person name="Shimojima M."/>
            <person name="Masuda S."/>
            <person name="Iwai M."/>
            <person name="Nobusawa T."/>
            <person name="Narise T."/>
            <person name="Kondo S."/>
            <person name="Saito H."/>
            <person name="Sato R."/>
            <person name="Murakawa M."/>
            <person name="Ihara Y."/>
            <person name="Oshima-Yamada Y."/>
            <person name="Ohtaka K."/>
            <person name="Satoh M."/>
            <person name="Sonobe K."/>
            <person name="Ishii M."/>
            <person name="Ohtani R."/>
            <person name="Kanamori-Sato M."/>
            <person name="Honoki R."/>
            <person name="Miyazaki D."/>
            <person name="Mochizuki H."/>
            <person name="Umetsu J."/>
            <person name="Higashi K."/>
            <person name="Shibata D."/>
            <person name="Kamiya Y."/>
            <person name="Sato N."/>
            <person name="Nakamura Y."/>
            <person name="Tabata S."/>
            <person name="Ida S."/>
            <person name="Kurokawa K."/>
            <person name="Ohta H."/>
        </authorList>
    </citation>
    <scope>NUCLEOTIDE SEQUENCE [LARGE SCALE GENOMIC DNA]</scope>
    <source>
        <strain evidence="4 5">NIES-2285</strain>
    </source>
</reference>
<keyword evidence="1" id="KW-0862">Zinc</keyword>
<keyword evidence="1" id="KW-0863">Zinc-finger</keyword>
<evidence type="ECO:0000313" key="4">
    <source>
        <dbReference type="EMBL" id="GAQ93643.1"/>
    </source>
</evidence>
<evidence type="ECO:0000256" key="1">
    <source>
        <dbReference type="PROSITE-ProRule" id="PRU00325"/>
    </source>
</evidence>
<dbReference type="PANTHER" id="PTHR34305:SF1">
    <property type="entry name" value="SWIM-TYPE DOMAIN-CONTAINING PROTEIN"/>
    <property type="match status" value="1"/>
</dbReference>
<gene>
    <name evidence="4" type="ORF">KFL_017510010</name>
</gene>
<dbReference type="OMA" id="LTHNAPC"/>
<evidence type="ECO:0000259" key="3">
    <source>
        <dbReference type="PROSITE" id="PS50966"/>
    </source>
</evidence>
<accession>A0A1Y1ISG8</accession>
<proteinExistence type="predicted"/>
<evidence type="ECO:0000256" key="2">
    <source>
        <dbReference type="SAM" id="MobiDB-lite"/>
    </source>
</evidence>
<name>A0A1Y1ISG8_KLENI</name>
<keyword evidence="1" id="KW-0479">Metal-binding</keyword>
<feature type="compositionally biased region" description="Basic residues" evidence="2">
    <location>
        <begin position="207"/>
        <end position="217"/>
    </location>
</feature>
<sequence length="462" mass="50996">ARDDRELSVETGIKSQALRYLGLIGEGVCRVFVPAESACPPLRLYMTGWDHNGRGKPRPLGKPDKVFALAETVWWNMVGELSCTCDRGRLTHNAPCVHKFAMAALSESWIQGAELPTRQMLGQGATRADGLEACNGEQGEEALTEEQRYLLGLLARQPHTAAACVGSSCFCRKHASLFDEARPPSEAREVVAAASEGATSGVTMKQPARKRVRRSKAFWKEEAKAPMRSRPSESPKPSPDARGKDAIHGWVTTCSSCTLESVAFRGGCNHGEEERIMSPVMLIGTEAVQLTKPKLARLSDAPNFHDPWVTILRGGPVRVSRLRDCHFAELSDLGMLSAPCPLEPPPCGGSWVEDWVEASVTASQWSQRVRVRLYHCTCLDQAHTIHLDGEALGLYTWNRKTLFVQESLQLLLRGMQHGHSFKAELATNQAAFQRCPEAEVLSEETWRRASLDFFKLLGLGIR</sequence>
<feature type="domain" description="SWIM-type" evidence="3">
    <location>
        <begin position="71"/>
        <end position="107"/>
    </location>
</feature>
<dbReference type="GO" id="GO:0008270">
    <property type="term" value="F:zinc ion binding"/>
    <property type="evidence" value="ECO:0007669"/>
    <property type="project" value="UniProtKB-KW"/>
</dbReference>
<dbReference type="InterPro" id="IPR007527">
    <property type="entry name" value="Znf_SWIM"/>
</dbReference>